<feature type="transmembrane region" description="Helical" evidence="1">
    <location>
        <begin position="9"/>
        <end position="32"/>
    </location>
</feature>
<keyword evidence="1" id="KW-1133">Transmembrane helix</keyword>
<name>A0A174NYU5_ANAHA</name>
<reference evidence="2 3" key="1">
    <citation type="submission" date="2015-09" db="EMBL/GenBank/DDBJ databases">
        <authorList>
            <consortium name="Pathogen Informatics"/>
        </authorList>
    </citation>
    <scope>NUCLEOTIDE SEQUENCE [LARGE SCALE GENOMIC DNA]</scope>
    <source>
        <strain evidence="2 3">2789STDY5834908</strain>
    </source>
</reference>
<evidence type="ECO:0000313" key="3">
    <source>
        <dbReference type="Proteomes" id="UP000095564"/>
    </source>
</evidence>
<keyword evidence="1" id="KW-0472">Membrane</keyword>
<sequence length="231" mass="26805">MKKRKIFEFLYQLLLFQSFVGFFGSIFVLLVMKFTFVYEPIGYEETHPFHPIPPQASFLQVIQYHPIISTFCAICGIIFFLYVAYNVTKTIEMHVSGKEKDARLLMHHCINALINLKNVNIKDLKGEKAMIGEVNVYLTNPGDLNSEKIIDYYSDSDFEYNLRVGDYCKVVLDREDPTHWIFGIIVKINEEENSFSIKDSDGDIIKIECDHIHNICSKEELQILMKGKSIK</sequence>
<gene>
    <name evidence="2" type="ORF">ERS852520_01569</name>
</gene>
<protein>
    <submittedName>
        <fullName evidence="2">Uncharacterized protein</fullName>
    </submittedName>
</protein>
<feature type="transmembrane region" description="Helical" evidence="1">
    <location>
        <begin position="64"/>
        <end position="85"/>
    </location>
</feature>
<dbReference type="RefSeq" id="WP_055160107.1">
    <property type="nucleotide sequence ID" value="NZ_CZAU01000013.1"/>
</dbReference>
<keyword evidence="1" id="KW-0812">Transmembrane</keyword>
<dbReference type="AlphaFoldDB" id="A0A174NYU5"/>
<organism evidence="2 3">
    <name type="scientific">Anaerostipes hadrus</name>
    <dbReference type="NCBI Taxonomy" id="649756"/>
    <lineage>
        <taxon>Bacteria</taxon>
        <taxon>Bacillati</taxon>
        <taxon>Bacillota</taxon>
        <taxon>Clostridia</taxon>
        <taxon>Lachnospirales</taxon>
        <taxon>Lachnospiraceae</taxon>
        <taxon>Anaerostipes</taxon>
    </lineage>
</organism>
<dbReference type="Proteomes" id="UP000095564">
    <property type="component" value="Unassembled WGS sequence"/>
</dbReference>
<evidence type="ECO:0000313" key="2">
    <source>
        <dbReference type="EMBL" id="CUP52736.1"/>
    </source>
</evidence>
<dbReference type="EMBL" id="CZAU01000013">
    <property type="protein sequence ID" value="CUP52736.1"/>
    <property type="molecule type" value="Genomic_DNA"/>
</dbReference>
<evidence type="ECO:0000256" key="1">
    <source>
        <dbReference type="SAM" id="Phobius"/>
    </source>
</evidence>
<proteinExistence type="predicted"/>
<accession>A0A174NYU5</accession>